<organism evidence="2 3">
    <name type="scientific">Symbiodinium microadriaticum</name>
    <name type="common">Dinoflagellate</name>
    <name type="synonym">Zooxanthella microadriatica</name>
    <dbReference type="NCBI Taxonomy" id="2951"/>
    <lineage>
        <taxon>Eukaryota</taxon>
        <taxon>Sar</taxon>
        <taxon>Alveolata</taxon>
        <taxon>Dinophyceae</taxon>
        <taxon>Suessiales</taxon>
        <taxon>Symbiodiniaceae</taxon>
        <taxon>Symbiodinium</taxon>
    </lineage>
</organism>
<sequence>MAKSGKSTAVDSRKAASAKKQQEKQAARRRAKEEKLAKKSERVFAKSLASFEKSSAERARAFVDQQLDDNPGWVRPLADLMRDGALQALIRSGAAEAEGLSGGPRRWSGKAKSFGCLPDECKEHMLQTIGVKIQDGGVSEDTLTAVFCLQFFVDPDTPLPPNCRSFDALAAMAQERFATLGSKTIVSEVKEAIECYTIEDGTVTCPLTDEKVLRTVDPEAKWTAKKK</sequence>
<proteinExistence type="predicted"/>
<gene>
    <name evidence="2" type="ORF">AK812_SmicGene38720</name>
</gene>
<evidence type="ECO:0000256" key="1">
    <source>
        <dbReference type="SAM" id="MobiDB-lite"/>
    </source>
</evidence>
<dbReference type="AlphaFoldDB" id="A0A1Q9CD11"/>
<dbReference type="OrthoDB" id="464469at2759"/>
<name>A0A1Q9CD11_SYMMI</name>
<dbReference type="EMBL" id="LSRX01001342">
    <property type="protein sequence ID" value="OLP80819.1"/>
    <property type="molecule type" value="Genomic_DNA"/>
</dbReference>
<evidence type="ECO:0000313" key="3">
    <source>
        <dbReference type="Proteomes" id="UP000186817"/>
    </source>
</evidence>
<comment type="caution">
    <text evidence="2">The sequence shown here is derived from an EMBL/GenBank/DDBJ whole genome shotgun (WGS) entry which is preliminary data.</text>
</comment>
<protein>
    <submittedName>
        <fullName evidence="2">Uncharacterized protein</fullName>
    </submittedName>
</protein>
<keyword evidence="3" id="KW-1185">Reference proteome</keyword>
<evidence type="ECO:0000313" key="2">
    <source>
        <dbReference type="EMBL" id="OLP80819.1"/>
    </source>
</evidence>
<dbReference type="Proteomes" id="UP000186817">
    <property type="component" value="Unassembled WGS sequence"/>
</dbReference>
<reference evidence="2 3" key="1">
    <citation type="submission" date="2016-02" db="EMBL/GenBank/DDBJ databases">
        <title>Genome analysis of coral dinoflagellate symbionts highlights evolutionary adaptations to a symbiotic lifestyle.</title>
        <authorList>
            <person name="Aranda M."/>
            <person name="Li Y."/>
            <person name="Liew Y.J."/>
            <person name="Baumgarten S."/>
            <person name="Simakov O."/>
            <person name="Wilson M."/>
            <person name="Piel J."/>
            <person name="Ashoor H."/>
            <person name="Bougouffa S."/>
            <person name="Bajic V.B."/>
            <person name="Ryu T."/>
            <person name="Ravasi T."/>
            <person name="Bayer T."/>
            <person name="Micklem G."/>
            <person name="Kim H."/>
            <person name="Bhak J."/>
            <person name="Lajeunesse T.C."/>
            <person name="Voolstra C.R."/>
        </authorList>
    </citation>
    <scope>NUCLEOTIDE SEQUENCE [LARGE SCALE GENOMIC DNA]</scope>
    <source>
        <strain evidence="2 3">CCMP2467</strain>
    </source>
</reference>
<feature type="compositionally biased region" description="Polar residues" evidence="1">
    <location>
        <begin position="1"/>
        <end position="10"/>
    </location>
</feature>
<feature type="compositionally biased region" description="Basic and acidic residues" evidence="1">
    <location>
        <begin position="20"/>
        <end position="40"/>
    </location>
</feature>
<feature type="region of interest" description="Disordered" evidence="1">
    <location>
        <begin position="1"/>
        <end position="40"/>
    </location>
</feature>
<accession>A0A1Q9CD11</accession>